<comment type="catalytic activity">
    <reaction evidence="8">
        <text>L-seryl-[protein] + ATP = O-phospho-L-seryl-[protein] + ADP + H(+)</text>
        <dbReference type="Rhea" id="RHEA:17989"/>
        <dbReference type="Rhea" id="RHEA-COMP:9863"/>
        <dbReference type="Rhea" id="RHEA-COMP:11604"/>
        <dbReference type="ChEBI" id="CHEBI:15378"/>
        <dbReference type="ChEBI" id="CHEBI:29999"/>
        <dbReference type="ChEBI" id="CHEBI:30616"/>
        <dbReference type="ChEBI" id="CHEBI:83421"/>
        <dbReference type="ChEBI" id="CHEBI:456216"/>
        <dbReference type="EC" id="2.7.11.1"/>
    </reaction>
</comment>
<name>A0A2T1BYJ7_9CYAN</name>
<dbReference type="AlphaFoldDB" id="A0A2T1BYJ7"/>
<keyword evidence="12" id="KW-1185">Reference proteome</keyword>
<dbReference type="OrthoDB" id="468998at2"/>
<dbReference type="GO" id="GO:0004674">
    <property type="term" value="F:protein serine/threonine kinase activity"/>
    <property type="evidence" value="ECO:0007669"/>
    <property type="project" value="UniProtKB-KW"/>
</dbReference>
<dbReference type="GO" id="GO:0019898">
    <property type="term" value="C:extrinsic component of membrane"/>
    <property type="evidence" value="ECO:0007669"/>
    <property type="project" value="InterPro"/>
</dbReference>
<dbReference type="InterPro" id="IPR016123">
    <property type="entry name" value="Mog1/PsbP_a/b/a-sand"/>
</dbReference>
<feature type="domain" description="Protein kinase" evidence="10">
    <location>
        <begin position="19"/>
        <end position="292"/>
    </location>
</feature>
<dbReference type="Gene3D" id="1.10.510.10">
    <property type="entry name" value="Transferase(Phosphotransferase) domain 1"/>
    <property type="match status" value="1"/>
</dbReference>
<gene>
    <name evidence="11" type="ORF">C7B64_20210</name>
</gene>
<dbReference type="Proteomes" id="UP000238762">
    <property type="component" value="Unassembled WGS sequence"/>
</dbReference>
<dbReference type="EMBL" id="PVWJ01000133">
    <property type="protein sequence ID" value="PSB01072.1"/>
    <property type="molecule type" value="Genomic_DNA"/>
</dbReference>
<keyword evidence="3" id="KW-0808">Transferase</keyword>
<dbReference type="Pfam" id="PF00069">
    <property type="entry name" value="Pkinase"/>
    <property type="match status" value="1"/>
</dbReference>
<evidence type="ECO:0000256" key="9">
    <source>
        <dbReference type="SAM" id="Phobius"/>
    </source>
</evidence>
<dbReference type="SUPFAM" id="SSF56112">
    <property type="entry name" value="Protein kinase-like (PK-like)"/>
    <property type="match status" value="1"/>
</dbReference>
<dbReference type="SUPFAM" id="SSF55724">
    <property type="entry name" value="Mog1p/PsbP-like"/>
    <property type="match status" value="1"/>
</dbReference>
<evidence type="ECO:0000256" key="4">
    <source>
        <dbReference type="ARBA" id="ARBA00022741"/>
    </source>
</evidence>
<keyword evidence="9" id="KW-1133">Transmembrane helix</keyword>
<evidence type="ECO:0000313" key="11">
    <source>
        <dbReference type="EMBL" id="PSB01072.1"/>
    </source>
</evidence>
<evidence type="ECO:0000256" key="6">
    <source>
        <dbReference type="ARBA" id="ARBA00022840"/>
    </source>
</evidence>
<dbReference type="GO" id="GO:0005524">
    <property type="term" value="F:ATP binding"/>
    <property type="evidence" value="ECO:0007669"/>
    <property type="project" value="UniProtKB-KW"/>
</dbReference>
<comment type="caution">
    <text evidence="11">The sequence shown here is derived from an EMBL/GenBank/DDBJ whole genome shotgun (WGS) entry which is preliminary data.</text>
</comment>
<dbReference type="GO" id="GO:0015979">
    <property type="term" value="P:photosynthesis"/>
    <property type="evidence" value="ECO:0007669"/>
    <property type="project" value="InterPro"/>
</dbReference>
<sequence>MDIAHKIDVMIGQLLGGHYQIIRPLGRGGLAETFLAIDLHLPDRPHRVVKELKPQSSHPLVLETAKILFEREAQVLYKLGIHNQIPALYAHFEEEDRFFLVEEFVPGHDLSEELIPGKQLSENEVIDLVRDLLEALAFVHQNHVIHRDIKPSNLIRRETDGKIVLIDFGAVKQVSTQVLNTQGQVSTTIVVGTPNYMPGEQQHGNPQFSSDIFAVGIVAIQALTGVPPAQLPVDSNTLEIIWRDRTSASPRLANILDKMVRYDFRQRYSSAVEALEAVNELRKPLGRTIPYFKGSGGKPVPKTLWWTILGGGVGAIVLGLLVSQLIFKPHLQSIPYQNSQLGIELQRPETWDFKDTSSIIHGKSVEFTPPITDNSGNTQTKLTLTKEELTSNQDLAEYTEALKKEIINNNSQSQIVSEGQYILAGKTGYRLIYTHTQDGKELKCMQVWFLDNFQVYSFNYQAEVGKFDKDLDIVEEMIKSLKLTQS</sequence>
<dbReference type="PANTHER" id="PTHR24363:SF0">
    <property type="entry name" value="SERINE_THREONINE KINASE LIKE DOMAIN CONTAINING 1"/>
    <property type="match status" value="1"/>
</dbReference>
<evidence type="ECO:0000256" key="5">
    <source>
        <dbReference type="ARBA" id="ARBA00022777"/>
    </source>
</evidence>
<evidence type="ECO:0000313" key="12">
    <source>
        <dbReference type="Proteomes" id="UP000238762"/>
    </source>
</evidence>
<evidence type="ECO:0000256" key="7">
    <source>
        <dbReference type="ARBA" id="ARBA00047899"/>
    </source>
</evidence>
<evidence type="ECO:0000256" key="3">
    <source>
        <dbReference type="ARBA" id="ARBA00022679"/>
    </source>
</evidence>
<evidence type="ECO:0000256" key="1">
    <source>
        <dbReference type="ARBA" id="ARBA00012513"/>
    </source>
</evidence>
<dbReference type="SMART" id="SM00220">
    <property type="entry name" value="S_TKc"/>
    <property type="match status" value="1"/>
</dbReference>
<keyword evidence="4" id="KW-0547">Nucleotide-binding</keyword>
<keyword evidence="5 11" id="KW-0418">Kinase</keyword>
<comment type="catalytic activity">
    <reaction evidence="7">
        <text>L-threonyl-[protein] + ATP = O-phospho-L-threonyl-[protein] + ADP + H(+)</text>
        <dbReference type="Rhea" id="RHEA:46608"/>
        <dbReference type="Rhea" id="RHEA-COMP:11060"/>
        <dbReference type="Rhea" id="RHEA-COMP:11605"/>
        <dbReference type="ChEBI" id="CHEBI:15378"/>
        <dbReference type="ChEBI" id="CHEBI:30013"/>
        <dbReference type="ChEBI" id="CHEBI:30616"/>
        <dbReference type="ChEBI" id="CHEBI:61977"/>
        <dbReference type="ChEBI" id="CHEBI:456216"/>
        <dbReference type="EC" id="2.7.11.1"/>
    </reaction>
</comment>
<dbReference type="EC" id="2.7.11.1" evidence="1"/>
<keyword evidence="9" id="KW-0472">Membrane</keyword>
<evidence type="ECO:0000259" key="10">
    <source>
        <dbReference type="PROSITE" id="PS50011"/>
    </source>
</evidence>
<dbReference type="PROSITE" id="PS50011">
    <property type="entry name" value="PROTEIN_KINASE_DOM"/>
    <property type="match status" value="1"/>
</dbReference>
<keyword evidence="6" id="KW-0067">ATP-binding</keyword>
<reference evidence="11 12" key="2">
    <citation type="submission" date="2018-03" db="EMBL/GenBank/DDBJ databases">
        <title>The ancient ancestry and fast evolution of plastids.</title>
        <authorList>
            <person name="Moore K.R."/>
            <person name="Magnabosco C."/>
            <person name="Momper L."/>
            <person name="Gold D.A."/>
            <person name="Bosak T."/>
            <person name="Fournier G.P."/>
        </authorList>
    </citation>
    <scope>NUCLEOTIDE SEQUENCE [LARGE SCALE GENOMIC DNA]</scope>
    <source>
        <strain evidence="11 12">CCAP 1448/3</strain>
    </source>
</reference>
<keyword evidence="2 11" id="KW-0723">Serine/threonine-protein kinase</keyword>
<protein>
    <recommendedName>
        <fullName evidence="1">non-specific serine/threonine protein kinase</fullName>
        <ecNumber evidence="1">2.7.11.1</ecNumber>
    </recommendedName>
</protein>
<dbReference type="GO" id="GO:0009654">
    <property type="term" value="C:photosystem II oxygen evolving complex"/>
    <property type="evidence" value="ECO:0007669"/>
    <property type="project" value="InterPro"/>
</dbReference>
<dbReference type="GO" id="GO:0005509">
    <property type="term" value="F:calcium ion binding"/>
    <property type="evidence" value="ECO:0007669"/>
    <property type="project" value="InterPro"/>
</dbReference>
<organism evidence="11 12">
    <name type="scientific">Merismopedia glauca CCAP 1448/3</name>
    <dbReference type="NCBI Taxonomy" id="1296344"/>
    <lineage>
        <taxon>Bacteria</taxon>
        <taxon>Bacillati</taxon>
        <taxon>Cyanobacteriota</taxon>
        <taxon>Cyanophyceae</taxon>
        <taxon>Synechococcales</taxon>
        <taxon>Merismopediaceae</taxon>
        <taxon>Merismopedia</taxon>
    </lineage>
</organism>
<feature type="transmembrane region" description="Helical" evidence="9">
    <location>
        <begin position="304"/>
        <end position="327"/>
    </location>
</feature>
<dbReference type="InterPro" id="IPR000719">
    <property type="entry name" value="Prot_kinase_dom"/>
</dbReference>
<evidence type="ECO:0000256" key="8">
    <source>
        <dbReference type="ARBA" id="ARBA00048679"/>
    </source>
</evidence>
<accession>A0A2T1BYJ7</accession>
<dbReference type="CDD" id="cd14014">
    <property type="entry name" value="STKc_PknB_like"/>
    <property type="match status" value="1"/>
</dbReference>
<dbReference type="InterPro" id="IPR014894">
    <property type="entry name" value="DcrB/EagT6"/>
</dbReference>
<keyword evidence="9" id="KW-0812">Transmembrane</keyword>
<dbReference type="Pfam" id="PF08786">
    <property type="entry name" value="DcrB"/>
    <property type="match status" value="1"/>
</dbReference>
<reference evidence="11 12" key="1">
    <citation type="submission" date="2018-02" db="EMBL/GenBank/DDBJ databases">
        <authorList>
            <person name="Cohen D.B."/>
            <person name="Kent A.D."/>
        </authorList>
    </citation>
    <scope>NUCLEOTIDE SEQUENCE [LARGE SCALE GENOMIC DNA]</scope>
    <source>
        <strain evidence="11 12">CCAP 1448/3</strain>
    </source>
</reference>
<dbReference type="InterPro" id="IPR011009">
    <property type="entry name" value="Kinase-like_dom_sf"/>
</dbReference>
<dbReference type="Gene3D" id="3.40.1000.10">
    <property type="entry name" value="Mog1/PsbP, alpha/beta/alpha sandwich"/>
    <property type="match status" value="1"/>
</dbReference>
<evidence type="ECO:0000256" key="2">
    <source>
        <dbReference type="ARBA" id="ARBA00022527"/>
    </source>
</evidence>
<proteinExistence type="predicted"/>
<dbReference type="Gene3D" id="3.30.200.20">
    <property type="entry name" value="Phosphorylase Kinase, domain 1"/>
    <property type="match status" value="1"/>
</dbReference>
<dbReference type="PANTHER" id="PTHR24363">
    <property type="entry name" value="SERINE/THREONINE PROTEIN KINASE"/>
    <property type="match status" value="1"/>
</dbReference>